<evidence type="ECO:0000256" key="2">
    <source>
        <dbReference type="SAM" id="Phobius"/>
    </source>
</evidence>
<keyword evidence="2" id="KW-0472">Membrane</keyword>
<proteinExistence type="predicted"/>
<dbReference type="OrthoDB" id="16516at2759"/>
<keyword evidence="3" id="KW-0269">Exonuclease</keyword>
<dbReference type="InterPro" id="IPR036397">
    <property type="entry name" value="RNaseH_sf"/>
</dbReference>
<evidence type="ECO:0000256" key="1">
    <source>
        <dbReference type="SAM" id="MobiDB-lite"/>
    </source>
</evidence>
<keyword evidence="2" id="KW-0812">Transmembrane</keyword>
<organism evidence="3 4">
    <name type="scientific">Fasciolopsis buskii</name>
    <dbReference type="NCBI Taxonomy" id="27845"/>
    <lineage>
        <taxon>Eukaryota</taxon>
        <taxon>Metazoa</taxon>
        <taxon>Spiralia</taxon>
        <taxon>Lophotrochozoa</taxon>
        <taxon>Platyhelminthes</taxon>
        <taxon>Trematoda</taxon>
        <taxon>Digenea</taxon>
        <taxon>Plagiorchiida</taxon>
        <taxon>Echinostomata</taxon>
        <taxon>Echinostomatoidea</taxon>
        <taxon>Fasciolidae</taxon>
        <taxon>Fasciolopsis</taxon>
    </lineage>
</organism>
<reference evidence="3" key="1">
    <citation type="submission" date="2019-05" db="EMBL/GenBank/DDBJ databases">
        <title>Annotation for the trematode Fasciolopsis buski.</title>
        <authorList>
            <person name="Choi Y.-J."/>
        </authorList>
    </citation>
    <scope>NUCLEOTIDE SEQUENCE</scope>
    <source>
        <strain evidence="3">HT</strain>
        <tissue evidence="3">Whole worm</tissue>
    </source>
</reference>
<dbReference type="EMBL" id="LUCM01003093">
    <property type="protein sequence ID" value="KAA0196345.1"/>
    <property type="molecule type" value="Genomic_DNA"/>
</dbReference>
<sequence>MLIVSAFYKLISINLSRIISRGSTGVGIQKNEHCSVEDARATMAIYRLVRDDWEADLVKKADLSKMKKSKRQRKQQGLSGRNVGDDSTSSLEPDNLKQPVADATQSAPISTVSENLAFVPDFKRQCQSLPCPSFSHLNKSSSSISLFDDNFWPDDELDTQIEWFSCFILFCMLASALMHIYLA</sequence>
<keyword evidence="3" id="KW-0378">Hydrolase</keyword>
<dbReference type="Gene3D" id="3.30.420.10">
    <property type="entry name" value="Ribonuclease H-like superfamily/Ribonuclease H"/>
    <property type="match status" value="1"/>
</dbReference>
<dbReference type="GO" id="GO:0003676">
    <property type="term" value="F:nucleic acid binding"/>
    <property type="evidence" value="ECO:0007669"/>
    <property type="project" value="InterPro"/>
</dbReference>
<evidence type="ECO:0000313" key="3">
    <source>
        <dbReference type="EMBL" id="KAA0196345.1"/>
    </source>
</evidence>
<accession>A0A8E0VLM9</accession>
<evidence type="ECO:0000313" key="4">
    <source>
        <dbReference type="Proteomes" id="UP000728185"/>
    </source>
</evidence>
<protein>
    <submittedName>
        <fullName evidence="3">Interferon stimulated 20 kDa exonuclease 2</fullName>
    </submittedName>
</protein>
<gene>
    <name evidence="3" type="ORF">FBUS_09054</name>
</gene>
<keyword evidence="3" id="KW-0540">Nuclease</keyword>
<feature type="transmembrane region" description="Helical" evidence="2">
    <location>
        <begin position="161"/>
        <end position="182"/>
    </location>
</feature>
<dbReference type="GO" id="GO:0004527">
    <property type="term" value="F:exonuclease activity"/>
    <property type="evidence" value="ECO:0007669"/>
    <property type="project" value="UniProtKB-KW"/>
</dbReference>
<feature type="region of interest" description="Disordered" evidence="1">
    <location>
        <begin position="65"/>
        <end position="104"/>
    </location>
</feature>
<name>A0A8E0VLM9_9TREM</name>
<dbReference type="Proteomes" id="UP000728185">
    <property type="component" value="Unassembled WGS sequence"/>
</dbReference>
<dbReference type="AlphaFoldDB" id="A0A8E0VLM9"/>
<keyword evidence="2" id="KW-1133">Transmembrane helix</keyword>
<comment type="caution">
    <text evidence="3">The sequence shown here is derived from an EMBL/GenBank/DDBJ whole genome shotgun (WGS) entry which is preliminary data.</text>
</comment>
<keyword evidence="4" id="KW-1185">Reference proteome</keyword>